<name>A0AAJ7W504_CEPCN</name>
<dbReference type="InterPro" id="IPR052035">
    <property type="entry name" value="ZnF_BED_domain_contain"/>
</dbReference>
<evidence type="ECO:0000256" key="4">
    <source>
        <dbReference type="ARBA" id="ARBA00022833"/>
    </source>
</evidence>
<dbReference type="InterPro" id="IPR012337">
    <property type="entry name" value="RNaseH-like_sf"/>
</dbReference>
<dbReference type="Pfam" id="PF05699">
    <property type="entry name" value="Dimer_Tnp_hAT"/>
    <property type="match status" value="1"/>
</dbReference>
<dbReference type="KEGG" id="ccin:112494937"/>
<dbReference type="GeneID" id="112494937"/>
<dbReference type="Proteomes" id="UP000694920">
    <property type="component" value="Unplaced"/>
</dbReference>
<reference evidence="8" key="1">
    <citation type="submission" date="2025-08" db="UniProtKB">
        <authorList>
            <consortium name="RefSeq"/>
        </authorList>
    </citation>
    <scope>IDENTIFICATION</scope>
</reference>
<dbReference type="InterPro" id="IPR008906">
    <property type="entry name" value="HATC_C_dom"/>
</dbReference>
<accession>A0AAJ7W504</accession>
<evidence type="ECO:0000259" key="6">
    <source>
        <dbReference type="Pfam" id="PF05699"/>
    </source>
</evidence>
<dbReference type="GO" id="GO:0005634">
    <property type="term" value="C:nucleus"/>
    <property type="evidence" value="ECO:0007669"/>
    <property type="project" value="UniProtKB-SubCell"/>
</dbReference>
<dbReference type="PANTHER" id="PTHR46481:SF10">
    <property type="entry name" value="ZINC FINGER BED DOMAIN-CONTAINING PROTEIN 39"/>
    <property type="match status" value="1"/>
</dbReference>
<evidence type="ECO:0000313" key="8">
    <source>
        <dbReference type="RefSeq" id="XP_024944631.1"/>
    </source>
</evidence>
<keyword evidence="5" id="KW-0539">Nucleus</keyword>
<proteinExistence type="predicted"/>
<gene>
    <name evidence="8" type="primary">LOC112494937</name>
</gene>
<keyword evidence="3" id="KW-0863">Zinc-finger</keyword>
<dbReference type="SUPFAM" id="SSF53098">
    <property type="entry name" value="Ribonuclease H-like"/>
    <property type="match status" value="1"/>
</dbReference>
<evidence type="ECO:0000256" key="5">
    <source>
        <dbReference type="ARBA" id="ARBA00023242"/>
    </source>
</evidence>
<dbReference type="AlphaFoldDB" id="A0AAJ7W504"/>
<evidence type="ECO:0000256" key="2">
    <source>
        <dbReference type="ARBA" id="ARBA00022723"/>
    </source>
</evidence>
<comment type="subcellular location">
    <subcellularLocation>
        <location evidence="1">Nucleus</location>
    </subcellularLocation>
</comment>
<keyword evidence="4" id="KW-0862">Zinc</keyword>
<dbReference type="PANTHER" id="PTHR46481">
    <property type="entry name" value="ZINC FINGER BED DOMAIN-CONTAINING PROTEIN 4"/>
    <property type="match status" value="1"/>
</dbReference>
<evidence type="ECO:0000313" key="7">
    <source>
        <dbReference type="Proteomes" id="UP000694920"/>
    </source>
</evidence>
<protein>
    <submittedName>
        <fullName evidence="8">Zinc finger BED domain-containing protein 1-like</fullName>
    </submittedName>
</protein>
<sequence length="421" mass="48327">MTVHYEFEGELQSTTIAVTELTERHTSEVIGRWMRTILQDWHIDDEKIVVVVTDNRSNIKKAVRGTFGSARHIACFAHSINLVAEDRTNFQDAISLCAKIKRIVTYFKQSTIAADALRRVSHLKLIQSIDTRWNSTFQMLLRLILLSKEVGSILLSIPESPEMLTASELQLANEIVEELRPLEKLIRKLSGERFVAASKVIPLINCLKNKNQELRNSLKTQTALSLVDRLQNSISMRFGQIEHNYIMAVSTILDPRFKKLHFNQPLTCSNAIGRIARWIRELDHTNVSNDAVAEINMEIPDKPDELWSFHDNLLKVNTVNAAQRNEDEMPTDLKHYLHQPMIDRRDNPMRYWSNLASVYPLLSVIAKNYLAIVGTSVPSERLFSRAGNILTDSRNRLSPEHLQQLLFLNSLSIKDWQLKIK</sequence>
<dbReference type="GO" id="GO:0046983">
    <property type="term" value="F:protein dimerization activity"/>
    <property type="evidence" value="ECO:0007669"/>
    <property type="project" value="InterPro"/>
</dbReference>
<evidence type="ECO:0000256" key="1">
    <source>
        <dbReference type="ARBA" id="ARBA00004123"/>
    </source>
</evidence>
<evidence type="ECO:0000256" key="3">
    <source>
        <dbReference type="ARBA" id="ARBA00022771"/>
    </source>
</evidence>
<feature type="domain" description="HAT C-terminal dimerisation" evidence="6">
    <location>
        <begin position="332"/>
        <end position="410"/>
    </location>
</feature>
<keyword evidence="2" id="KW-0479">Metal-binding</keyword>
<keyword evidence="7" id="KW-1185">Reference proteome</keyword>
<organism evidence="7 8">
    <name type="scientific">Cephus cinctus</name>
    <name type="common">Wheat stem sawfly</name>
    <dbReference type="NCBI Taxonomy" id="211228"/>
    <lineage>
        <taxon>Eukaryota</taxon>
        <taxon>Metazoa</taxon>
        <taxon>Ecdysozoa</taxon>
        <taxon>Arthropoda</taxon>
        <taxon>Hexapoda</taxon>
        <taxon>Insecta</taxon>
        <taxon>Pterygota</taxon>
        <taxon>Neoptera</taxon>
        <taxon>Endopterygota</taxon>
        <taxon>Hymenoptera</taxon>
        <taxon>Cephoidea</taxon>
        <taxon>Cephidae</taxon>
        <taxon>Cephus</taxon>
    </lineage>
</organism>
<dbReference type="RefSeq" id="XP_024944631.1">
    <property type="nucleotide sequence ID" value="XM_025088863.1"/>
</dbReference>
<dbReference type="GO" id="GO:0008270">
    <property type="term" value="F:zinc ion binding"/>
    <property type="evidence" value="ECO:0007669"/>
    <property type="project" value="UniProtKB-KW"/>
</dbReference>